<dbReference type="OrthoDB" id="9797829at2"/>
<organism evidence="4 5">
    <name type="scientific">Hungatella hathewayi WAL-18680</name>
    <dbReference type="NCBI Taxonomy" id="742737"/>
    <lineage>
        <taxon>Bacteria</taxon>
        <taxon>Bacillati</taxon>
        <taxon>Bacillota</taxon>
        <taxon>Clostridia</taxon>
        <taxon>Lachnospirales</taxon>
        <taxon>Lachnospiraceae</taxon>
        <taxon>Hungatella</taxon>
    </lineage>
</organism>
<dbReference type="GO" id="GO:0016757">
    <property type="term" value="F:glycosyltransferase activity"/>
    <property type="evidence" value="ECO:0007669"/>
    <property type="project" value="InterPro"/>
</dbReference>
<dbReference type="Proteomes" id="UP000005384">
    <property type="component" value="Unassembled WGS sequence"/>
</dbReference>
<sequence>MKPIIINGRFLVHKTTGVERYAKEIINELDNLAELDQIILAIPPEIDKANISKFKNIKNVQIGKLNNRLWEQISFPLYVFMKRGISLNLCNVAPLLSPGIVCIHDVKIKAKPQFFNKKFLLWYKLLFFNATKRAKAIITVSEFSKREIQKYYKVESSKIHVVNSTWQHFEKIEFDNKVLGKYNLEANKYYFSMSSIEPNKNIKWIAEAAKNNTDEMFVIAGIINEDVFSTGLGFECPSNMQLLGYISDAEAKTLMRDCKAFLFPTFYEGFGLPPMEAYSAGAKCAVVSNTEVMHEIYGDAVIYINPNNYSVDLSKVACINHDKILDILGKYSWKKSASDLYEILRPYLGN</sequence>
<evidence type="ECO:0000259" key="3">
    <source>
        <dbReference type="Pfam" id="PF13439"/>
    </source>
</evidence>
<dbReference type="Pfam" id="PF00534">
    <property type="entry name" value="Glycos_transf_1"/>
    <property type="match status" value="1"/>
</dbReference>
<accession>G5IFS7</accession>
<feature type="domain" description="Glycosyl transferase family 1" evidence="2">
    <location>
        <begin position="185"/>
        <end position="307"/>
    </location>
</feature>
<evidence type="ECO:0000313" key="4">
    <source>
        <dbReference type="EMBL" id="EHI59675.1"/>
    </source>
</evidence>
<evidence type="ECO:0000259" key="2">
    <source>
        <dbReference type="Pfam" id="PF00534"/>
    </source>
</evidence>
<dbReference type="CDD" id="cd03809">
    <property type="entry name" value="GT4_MtfB-like"/>
    <property type="match status" value="1"/>
</dbReference>
<dbReference type="Pfam" id="PF13439">
    <property type="entry name" value="Glyco_transf_4"/>
    <property type="match status" value="1"/>
</dbReference>
<dbReference type="PATRIC" id="fig|742737.3.peg.2378"/>
<gene>
    <name evidence="4" type="ORF">HMPREF9473_02355</name>
</gene>
<dbReference type="EMBL" id="ADLN01000049">
    <property type="protein sequence ID" value="EHI59675.1"/>
    <property type="molecule type" value="Genomic_DNA"/>
</dbReference>
<dbReference type="HOGENOM" id="CLU_009583_27_2_9"/>
<protein>
    <submittedName>
        <fullName evidence="4">Uncharacterized protein</fullName>
    </submittedName>
</protein>
<dbReference type="SUPFAM" id="SSF53756">
    <property type="entry name" value="UDP-Glycosyltransferase/glycogen phosphorylase"/>
    <property type="match status" value="1"/>
</dbReference>
<evidence type="ECO:0000256" key="1">
    <source>
        <dbReference type="ARBA" id="ARBA00022679"/>
    </source>
</evidence>
<name>G5IFS7_9FIRM</name>
<feature type="domain" description="Glycosyltransferase subfamily 4-like N-terminal" evidence="3">
    <location>
        <begin position="101"/>
        <end position="162"/>
    </location>
</feature>
<dbReference type="InterPro" id="IPR028098">
    <property type="entry name" value="Glyco_trans_4-like_N"/>
</dbReference>
<keyword evidence="5" id="KW-1185">Reference proteome</keyword>
<comment type="caution">
    <text evidence="4">The sequence shown here is derived from an EMBL/GenBank/DDBJ whole genome shotgun (WGS) entry which is preliminary data.</text>
</comment>
<dbReference type="Gene3D" id="3.40.50.2000">
    <property type="entry name" value="Glycogen Phosphorylase B"/>
    <property type="match status" value="2"/>
</dbReference>
<dbReference type="AlphaFoldDB" id="G5IFS7"/>
<dbReference type="InterPro" id="IPR001296">
    <property type="entry name" value="Glyco_trans_1"/>
</dbReference>
<reference evidence="4 5" key="1">
    <citation type="submission" date="2011-08" db="EMBL/GenBank/DDBJ databases">
        <title>The Genome Sequence of Clostridium hathewayi WAL-18680.</title>
        <authorList>
            <consortium name="The Broad Institute Genome Sequencing Platform"/>
            <person name="Earl A."/>
            <person name="Ward D."/>
            <person name="Feldgarden M."/>
            <person name="Gevers D."/>
            <person name="Finegold S.M."/>
            <person name="Summanen P.H."/>
            <person name="Molitoris D.R."/>
            <person name="Song M."/>
            <person name="Daigneault M."/>
            <person name="Allen-Vercoe E."/>
            <person name="Young S.K."/>
            <person name="Zeng Q."/>
            <person name="Gargeya S."/>
            <person name="Fitzgerald M."/>
            <person name="Haas B."/>
            <person name="Abouelleil A."/>
            <person name="Alvarado L."/>
            <person name="Arachchi H.M."/>
            <person name="Berlin A."/>
            <person name="Brown A."/>
            <person name="Chapman S.B."/>
            <person name="Chen Z."/>
            <person name="Dunbar C."/>
            <person name="Freedman E."/>
            <person name="Gearin G."/>
            <person name="Gellesch M."/>
            <person name="Goldberg J."/>
            <person name="Griggs A."/>
            <person name="Gujja S."/>
            <person name="Heiman D."/>
            <person name="Howarth C."/>
            <person name="Larson L."/>
            <person name="Lui A."/>
            <person name="MacDonald P.J.P."/>
            <person name="Montmayeur A."/>
            <person name="Murphy C."/>
            <person name="Neiman D."/>
            <person name="Pearson M."/>
            <person name="Priest M."/>
            <person name="Roberts A."/>
            <person name="Saif S."/>
            <person name="Shea T."/>
            <person name="Shenoy N."/>
            <person name="Sisk P."/>
            <person name="Stolte C."/>
            <person name="Sykes S."/>
            <person name="Wortman J."/>
            <person name="Nusbaum C."/>
            <person name="Birren B."/>
        </authorList>
    </citation>
    <scope>NUCLEOTIDE SEQUENCE [LARGE SCALE GENOMIC DNA]</scope>
    <source>
        <strain evidence="4 5">WAL-18680</strain>
    </source>
</reference>
<keyword evidence="1" id="KW-0808">Transferase</keyword>
<dbReference type="PANTHER" id="PTHR46401:SF2">
    <property type="entry name" value="GLYCOSYLTRANSFERASE WBBK-RELATED"/>
    <property type="match status" value="1"/>
</dbReference>
<proteinExistence type="predicted"/>
<dbReference type="RefSeq" id="WP_006780335.1">
    <property type="nucleotide sequence ID" value="NZ_CP040506.1"/>
</dbReference>
<dbReference type="PANTHER" id="PTHR46401">
    <property type="entry name" value="GLYCOSYLTRANSFERASE WBBK-RELATED"/>
    <property type="match status" value="1"/>
</dbReference>
<evidence type="ECO:0000313" key="5">
    <source>
        <dbReference type="Proteomes" id="UP000005384"/>
    </source>
</evidence>